<comment type="caution">
    <text evidence="1">The sequence shown here is derived from an EMBL/GenBank/DDBJ whole genome shotgun (WGS) entry which is preliminary data.</text>
</comment>
<dbReference type="Proteomes" id="UP000004110">
    <property type="component" value="Unassembled WGS sequence"/>
</dbReference>
<evidence type="ECO:0000313" key="1">
    <source>
        <dbReference type="EMBL" id="EDO55806.1"/>
    </source>
</evidence>
<sequence length="34" mass="4041">MQGLFLKLFPYCIDTFSTVINRDINGKKYLCREI</sequence>
<dbReference type="AlphaFoldDB" id="A0ABC9NGP8"/>
<accession>A0ABC9NGP8</accession>
<keyword evidence="2" id="KW-1185">Reference proteome</keyword>
<gene>
    <name evidence="1" type="ORF">BACUNI_00472</name>
</gene>
<reference evidence="1" key="2">
    <citation type="submission" date="2013-11" db="EMBL/GenBank/DDBJ databases">
        <title>Draft genome sequence of Bacteroides uniformis (ATCC 8492).</title>
        <authorList>
            <person name="Sudarsanam P."/>
            <person name="Ley R."/>
            <person name="Guruge J."/>
            <person name="Turnbaugh P.J."/>
            <person name="Mahowald M."/>
            <person name="Liep D."/>
            <person name="Gordon J."/>
        </authorList>
    </citation>
    <scope>NUCLEOTIDE SEQUENCE</scope>
    <source>
        <strain evidence="1">ATCC 8492</strain>
    </source>
</reference>
<dbReference type="EMBL" id="AAYH02000034">
    <property type="protein sequence ID" value="EDO55806.1"/>
    <property type="molecule type" value="Genomic_DNA"/>
</dbReference>
<organism evidence="1 2">
    <name type="scientific">Bacteroides uniformis (strain ATCC 8492 / DSM 6597 / CCUG 4942 / CIP 103695 / JCM 5828 / KCTC 5204 / NCTC 13054 / VPI 0061)</name>
    <dbReference type="NCBI Taxonomy" id="411479"/>
    <lineage>
        <taxon>Bacteria</taxon>
        <taxon>Pseudomonadati</taxon>
        <taxon>Bacteroidota</taxon>
        <taxon>Bacteroidia</taxon>
        <taxon>Bacteroidales</taxon>
        <taxon>Bacteroidaceae</taxon>
        <taxon>Bacteroides</taxon>
    </lineage>
</organism>
<proteinExistence type="predicted"/>
<evidence type="ECO:0000313" key="2">
    <source>
        <dbReference type="Proteomes" id="UP000004110"/>
    </source>
</evidence>
<reference evidence="1" key="1">
    <citation type="submission" date="2007-06" db="EMBL/GenBank/DDBJ databases">
        <authorList>
            <person name="Fulton L."/>
            <person name="Clifton S."/>
            <person name="Fulton B."/>
            <person name="Xu J."/>
            <person name="Minx P."/>
            <person name="Pepin K.H."/>
            <person name="Johnson M."/>
            <person name="Thiruvilangam P."/>
            <person name="Bhonagiri V."/>
            <person name="Nash W.E."/>
            <person name="Mardis E.R."/>
            <person name="Wilson R.K."/>
        </authorList>
    </citation>
    <scope>NUCLEOTIDE SEQUENCE [LARGE SCALE GENOMIC DNA]</scope>
    <source>
        <strain evidence="1">ATCC 8492</strain>
    </source>
</reference>
<protein>
    <submittedName>
        <fullName evidence="1">Uncharacterized protein</fullName>
    </submittedName>
</protein>
<name>A0ABC9NGP8_BACUC</name>